<feature type="region of interest" description="Disordered" evidence="1">
    <location>
        <begin position="45"/>
        <end position="87"/>
    </location>
</feature>
<feature type="region of interest" description="Disordered" evidence="1">
    <location>
        <begin position="150"/>
        <end position="174"/>
    </location>
</feature>
<proteinExistence type="predicted"/>
<organism evidence="2">
    <name type="scientific">Zeugodacus cucurbitae</name>
    <name type="common">Melon fruit fly</name>
    <name type="synonym">Bactrocera cucurbitae</name>
    <dbReference type="NCBI Taxonomy" id="28588"/>
    <lineage>
        <taxon>Eukaryota</taxon>
        <taxon>Metazoa</taxon>
        <taxon>Ecdysozoa</taxon>
        <taxon>Arthropoda</taxon>
        <taxon>Hexapoda</taxon>
        <taxon>Insecta</taxon>
        <taxon>Pterygota</taxon>
        <taxon>Neoptera</taxon>
        <taxon>Endopterygota</taxon>
        <taxon>Diptera</taxon>
        <taxon>Brachycera</taxon>
        <taxon>Muscomorpha</taxon>
        <taxon>Tephritoidea</taxon>
        <taxon>Tephritidae</taxon>
        <taxon>Zeugodacus</taxon>
        <taxon>Zeugodacus</taxon>
    </lineage>
</organism>
<protein>
    <submittedName>
        <fullName evidence="2">Uncharacterized protein</fullName>
    </submittedName>
</protein>
<name>A0A0A1XS00_ZEUCU</name>
<feature type="region of interest" description="Disordered" evidence="1">
    <location>
        <begin position="102"/>
        <end position="129"/>
    </location>
</feature>
<gene>
    <name evidence="2" type="ORF">g.7280</name>
</gene>
<sequence>MDTWAVMSQVNCGYTTLLEVYLQQQEARERKEMFRRKLEKARAQYALTHPYSDSETDDESYKAESEKSKRFCPDSGDEKDDSDEQAKANKSLIIKKIWLQKGKGSSNGKTLDKKKTTAKAAEKSSDDSVVEVVKDVEIVDLCNPTRENKTTMAPYMVTPTSSKRRNTKRRLKLD</sequence>
<reference evidence="2" key="1">
    <citation type="submission" date="2014-11" db="EMBL/GenBank/DDBJ databases">
        <authorList>
            <person name="Geib S."/>
        </authorList>
    </citation>
    <scope>NUCLEOTIDE SEQUENCE</scope>
</reference>
<feature type="compositionally biased region" description="Basic residues" evidence="1">
    <location>
        <begin position="162"/>
        <end position="174"/>
    </location>
</feature>
<dbReference type="AlphaFoldDB" id="A0A0A1XS00"/>
<feature type="compositionally biased region" description="Basic and acidic residues" evidence="1">
    <location>
        <begin position="110"/>
        <end position="129"/>
    </location>
</feature>
<dbReference type="EMBL" id="GBXI01000535">
    <property type="protein sequence ID" value="JAD13757.1"/>
    <property type="molecule type" value="Transcribed_RNA"/>
</dbReference>
<accession>A0A0A1XS00</accession>
<evidence type="ECO:0000313" key="2">
    <source>
        <dbReference type="EMBL" id="JAD13757.1"/>
    </source>
</evidence>
<feature type="compositionally biased region" description="Basic and acidic residues" evidence="1">
    <location>
        <begin position="59"/>
        <end position="72"/>
    </location>
</feature>
<evidence type="ECO:0000256" key="1">
    <source>
        <dbReference type="SAM" id="MobiDB-lite"/>
    </source>
</evidence>
<reference evidence="2" key="2">
    <citation type="journal article" date="2015" name="Gigascience">
        <title>Reconstructing a comprehensive transcriptome assembly of a white-pupal translocated strain of the pest fruit fly Bactrocera cucurbitae.</title>
        <authorList>
            <person name="Sim S.B."/>
            <person name="Calla B."/>
            <person name="Hall B."/>
            <person name="DeRego T."/>
            <person name="Geib S.M."/>
        </authorList>
    </citation>
    <scope>NUCLEOTIDE SEQUENCE</scope>
</reference>